<dbReference type="RefSeq" id="WP_206291830.1">
    <property type="nucleotide sequence ID" value="NZ_CP063458.1"/>
</dbReference>
<dbReference type="KEGG" id="hbs:IPV69_21750"/>
<reference evidence="5 6" key="1">
    <citation type="submission" date="2020-10" db="EMBL/GenBank/DDBJ databases">
        <title>Wide distribution of Phycisphaera-like planctomycetes from WD2101 soil group in peatlands and genome analysis of the first cultivated representative.</title>
        <authorList>
            <person name="Dedysh S.N."/>
            <person name="Beletsky A.V."/>
            <person name="Ivanova A."/>
            <person name="Kulichevskaya I.S."/>
            <person name="Suzina N.E."/>
            <person name="Philippov D.A."/>
            <person name="Rakitin A.L."/>
            <person name="Mardanov A.V."/>
            <person name="Ravin N.V."/>
        </authorList>
    </citation>
    <scope>NUCLEOTIDE SEQUENCE [LARGE SCALE GENOMIC DNA]</scope>
    <source>
        <strain evidence="5 6">M1803</strain>
    </source>
</reference>
<keyword evidence="6" id="KW-1185">Reference proteome</keyword>
<dbReference type="Pfam" id="PF07583">
    <property type="entry name" value="PSCyt2"/>
    <property type="match status" value="1"/>
</dbReference>
<dbReference type="EMBL" id="CP063458">
    <property type="protein sequence ID" value="QOV88823.1"/>
    <property type="molecule type" value="Genomic_DNA"/>
</dbReference>
<dbReference type="PANTHER" id="PTHR35889">
    <property type="entry name" value="CYCLOINULO-OLIGOSACCHARIDE FRUCTANOTRANSFERASE-RELATED"/>
    <property type="match status" value="1"/>
</dbReference>
<keyword evidence="1" id="KW-0732">Signal</keyword>
<feature type="chain" id="PRO_5034319739" evidence="1">
    <location>
        <begin position="24"/>
        <end position="841"/>
    </location>
</feature>
<evidence type="ECO:0000259" key="4">
    <source>
        <dbReference type="Pfam" id="PF07635"/>
    </source>
</evidence>
<evidence type="ECO:0000259" key="2">
    <source>
        <dbReference type="Pfam" id="PF07583"/>
    </source>
</evidence>
<organism evidence="5 6">
    <name type="scientific">Humisphaera borealis</name>
    <dbReference type="NCBI Taxonomy" id="2807512"/>
    <lineage>
        <taxon>Bacteria</taxon>
        <taxon>Pseudomonadati</taxon>
        <taxon>Planctomycetota</taxon>
        <taxon>Phycisphaerae</taxon>
        <taxon>Tepidisphaerales</taxon>
        <taxon>Tepidisphaeraceae</taxon>
        <taxon>Humisphaera</taxon>
    </lineage>
</organism>
<dbReference type="GO" id="GO:0009055">
    <property type="term" value="F:electron transfer activity"/>
    <property type="evidence" value="ECO:0007669"/>
    <property type="project" value="InterPro"/>
</dbReference>
<sequence length="841" mass="94559">MKQATQLVTLVVALAWLTPTVSADVDFNRDIRPILSENCFYCHGQDANHRKADLRLDVRDDAIKGKAFVPGDAAKSSLVDRIFTDDAEELMPPPKSNRKLSAKQKDLLKRWIAEGAVYKPHWTFIPPVRAELPRVRNATWVRNPIDRFVLARLEAEGLTPSPEADRTTLLRRLALDLTGRVPTSAEVDAFLLDNSPAAYENLVDRLLTSPAYGERMSLPWLDAARYADSNGFQQDGDTWQWMWRDWVVKSLNADMPFDQFSIEQLAGDLLPNATTDQKIATAFNRNHLQNGEGGAIPEEQRFVNLFDRVDTTATNWLGLTVACAQCHDHKYDPITQRDYYSLMAAFNNIPETGRPGGGPGRMRIATPFLELPTEKNTAELAAMEADLKKTESAGDTKKKFELALAEWEPKVTADTPEINRNLLPALRLAPDKRTDEDKKQLKSGLRSHFETKVWPAIAAKDPSAKKADALKKKIASYKNEQIPRVMVMQETQPRDTFILDRGEYLKPKDKVSVSTPGFLPPMPADAPKNRLGFARWLFAPEHPLTARVQVNRYWATFFGTGLIKTSEDLGVQSEVPIHPELLDWLAVEFRESGWRVKAMHRLIVTSATYRQSSKATPELIARDPENRLMARASRFRMPSMILRDIALATSGLLVDRVGGQPVYPYQPDAVWESLAITKERDFTYPASKGEDLYRKSLYTFWRRTVSPANMFDSANRQTCRVRSSVTSTPLHALTTMNDITWAEAARVLAEKAMSASETTDGQLAFAFRQVLSRKPSATEMPVLRRMLQRQQSVYGKDAKSAVEAIKVGEAPRNEKLNPVDHAAMSAVCLAILNLDEALTRE</sequence>
<feature type="domain" description="DUF1549" evidence="2">
    <location>
        <begin position="144"/>
        <end position="349"/>
    </location>
</feature>
<feature type="signal peptide" evidence="1">
    <location>
        <begin position="1"/>
        <end position="23"/>
    </location>
</feature>
<dbReference type="PANTHER" id="PTHR35889:SF3">
    <property type="entry name" value="F-BOX DOMAIN-CONTAINING PROTEIN"/>
    <property type="match status" value="1"/>
</dbReference>
<dbReference type="AlphaFoldDB" id="A0A7M2WTP7"/>
<dbReference type="InterPro" id="IPR011444">
    <property type="entry name" value="DUF1549"/>
</dbReference>
<dbReference type="InterPro" id="IPR011429">
    <property type="entry name" value="Cyt_c_Planctomycete-type"/>
</dbReference>
<dbReference type="Pfam" id="PF07587">
    <property type="entry name" value="PSD1"/>
    <property type="match status" value="1"/>
</dbReference>
<dbReference type="InterPro" id="IPR036909">
    <property type="entry name" value="Cyt_c-like_dom_sf"/>
</dbReference>
<dbReference type="SUPFAM" id="SSF46626">
    <property type="entry name" value="Cytochrome c"/>
    <property type="match status" value="1"/>
</dbReference>
<feature type="domain" description="DUF1553" evidence="3">
    <location>
        <begin position="529"/>
        <end position="786"/>
    </location>
</feature>
<proteinExistence type="predicted"/>
<evidence type="ECO:0000259" key="3">
    <source>
        <dbReference type="Pfam" id="PF07587"/>
    </source>
</evidence>
<evidence type="ECO:0000313" key="5">
    <source>
        <dbReference type="EMBL" id="QOV88823.1"/>
    </source>
</evidence>
<protein>
    <submittedName>
        <fullName evidence="5">PSD1 domain-containing protein</fullName>
    </submittedName>
</protein>
<feature type="domain" description="Cytochrome C Planctomycete-type" evidence="4">
    <location>
        <begin position="39"/>
        <end position="94"/>
    </location>
</feature>
<accession>A0A7M2WTP7</accession>
<dbReference type="GO" id="GO:0020037">
    <property type="term" value="F:heme binding"/>
    <property type="evidence" value="ECO:0007669"/>
    <property type="project" value="InterPro"/>
</dbReference>
<name>A0A7M2WTP7_9BACT</name>
<dbReference type="Proteomes" id="UP000593765">
    <property type="component" value="Chromosome"/>
</dbReference>
<evidence type="ECO:0000313" key="6">
    <source>
        <dbReference type="Proteomes" id="UP000593765"/>
    </source>
</evidence>
<evidence type="ECO:0000256" key="1">
    <source>
        <dbReference type="SAM" id="SignalP"/>
    </source>
</evidence>
<dbReference type="Pfam" id="PF07635">
    <property type="entry name" value="PSCyt1"/>
    <property type="match status" value="1"/>
</dbReference>
<gene>
    <name evidence="5" type="ORF">IPV69_21750</name>
</gene>
<dbReference type="InterPro" id="IPR022655">
    <property type="entry name" value="DUF1553"/>
</dbReference>